<reference evidence="2" key="1">
    <citation type="submission" date="2018-07" db="EMBL/GenBank/DDBJ databases">
        <authorList>
            <consortium name="Genoscope - CEA"/>
            <person name="William W."/>
        </authorList>
    </citation>
    <scope>NUCLEOTIDE SEQUENCE</scope>
    <source>
        <strain evidence="2">IK1</strain>
    </source>
</reference>
<dbReference type="EMBL" id="UPXX01000013">
    <property type="protein sequence ID" value="VBB41994.1"/>
    <property type="molecule type" value="Genomic_DNA"/>
</dbReference>
<accession>A0A653A1W4</accession>
<gene>
    <name evidence="2" type="ORF">TRIP_B200134</name>
</gene>
<evidence type="ECO:0000313" key="2">
    <source>
        <dbReference type="EMBL" id="VBB41994.1"/>
    </source>
</evidence>
<protein>
    <submittedName>
        <fullName evidence="2">Uncharacterized protein</fullName>
    </submittedName>
</protein>
<feature type="region of interest" description="Disordered" evidence="1">
    <location>
        <begin position="1"/>
        <end position="22"/>
    </location>
</feature>
<organism evidence="2">
    <name type="scientific">Uncultured Desulfatiglans sp</name>
    <dbReference type="NCBI Taxonomy" id="1748965"/>
    <lineage>
        <taxon>Bacteria</taxon>
        <taxon>Pseudomonadati</taxon>
        <taxon>Thermodesulfobacteriota</taxon>
        <taxon>Desulfobacteria</taxon>
        <taxon>Desulfatiglandales</taxon>
        <taxon>Desulfatiglandaceae</taxon>
        <taxon>Desulfatiglans</taxon>
        <taxon>environmental samples</taxon>
    </lineage>
</organism>
<proteinExistence type="predicted"/>
<dbReference type="AlphaFoldDB" id="A0A653A1W4"/>
<name>A0A653A1W4_UNCDX</name>
<sequence>MVIRDSFDSCDPCRQPASNRTSARGSFLFSGQACGAQGAFRSEAAPNRKGSIRLNHNIEDPRIQMVLGGDPVSGDKRKEDGARHGRFNAPVLLRRCCARFAVRRSFFPAGWRFIGGAGRLHRPTRIFPWRVEGHFATSRRSGVSGTIEDGSAVLVPGLQAVRAHEPKDPGDQAARQTARVG</sequence>
<evidence type="ECO:0000256" key="1">
    <source>
        <dbReference type="SAM" id="MobiDB-lite"/>
    </source>
</evidence>
<feature type="region of interest" description="Disordered" evidence="1">
    <location>
        <begin position="162"/>
        <end position="181"/>
    </location>
</feature>